<dbReference type="InterPro" id="IPR003835">
    <property type="entry name" value="Glyco_trans_19"/>
</dbReference>
<dbReference type="GO" id="GO:0009245">
    <property type="term" value="P:lipid A biosynthetic process"/>
    <property type="evidence" value="ECO:0007669"/>
    <property type="project" value="UniProtKB-UniRule"/>
</dbReference>
<reference evidence="11 12" key="1">
    <citation type="submission" date="2018-06" db="EMBL/GenBank/DDBJ databases">
        <title>Chryseolinea flavus sp. nov., a member of the phylum Bacteroidetes isolated from soil.</title>
        <authorList>
            <person name="Li Y."/>
            <person name="Wang J."/>
        </authorList>
    </citation>
    <scope>NUCLEOTIDE SEQUENCE [LARGE SCALE GENOMIC DNA]</scope>
    <source>
        <strain evidence="11 12">SDU1-6</strain>
    </source>
</reference>
<comment type="catalytic activity">
    <reaction evidence="9">
        <text>a lipid X + a UDP-2-N,3-O-bis[(3R)-3-hydroxyacyl]-alpha-D-glucosamine = a lipid A disaccharide + UDP + H(+)</text>
        <dbReference type="Rhea" id="RHEA:67828"/>
        <dbReference type="ChEBI" id="CHEBI:15378"/>
        <dbReference type="ChEBI" id="CHEBI:58223"/>
        <dbReference type="ChEBI" id="CHEBI:137748"/>
        <dbReference type="ChEBI" id="CHEBI:176338"/>
        <dbReference type="ChEBI" id="CHEBI:176343"/>
        <dbReference type="EC" id="2.4.1.182"/>
    </reaction>
</comment>
<dbReference type="SUPFAM" id="SSF53756">
    <property type="entry name" value="UDP-Glycosyltransferase/glycogen phosphorylase"/>
    <property type="match status" value="1"/>
</dbReference>
<dbReference type="PANTHER" id="PTHR30372:SF4">
    <property type="entry name" value="LIPID-A-DISACCHARIDE SYNTHASE, MITOCHONDRIAL-RELATED"/>
    <property type="match status" value="1"/>
</dbReference>
<evidence type="ECO:0000313" key="12">
    <source>
        <dbReference type="Proteomes" id="UP000251889"/>
    </source>
</evidence>
<gene>
    <name evidence="11" type="ORF">DQQ10_17910</name>
</gene>
<keyword evidence="4" id="KW-0444">Lipid biosynthesis</keyword>
<keyword evidence="8" id="KW-0443">Lipid metabolism</keyword>
<keyword evidence="7 11" id="KW-0808">Transferase</keyword>
<comment type="function">
    <text evidence="1">Condensation of UDP-2,3-diacylglucosamine and 2,3-diacylglucosamine-1-phosphate to form lipid A disaccharide, a precursor of lipid A, a phosphorylated glycolipid that anchors the lipopolysaccharide to the outer membrane of the cell.</text>
</comment>
<accession>A0A364XZV8</accession>
<dbReference type="NCBIfam" id="TIGR00215">
    <property type="entry name" value="lpxB"/>
    <property type="match status" value="1"/>
</dbReference>
<dbReference type="GO" id="GO:0005543">
    <property type="term" value="F:phospholipid binding"/>
    <property type="evidence" value="ECO:0007669"/>
    <property type="project" value="TreeGrafter"/>
</dbReference>
<keyword evidence="12" id="KW-1185">Reference proteome</keyword>
<dbReference type="AlphaFoldDB" id="A0A364XZV8"/>
<protein>
    <recommendedName>
        <fullName evidence="3 10">Lipid-A-disaccharide synthase</fullName>
        <ecNumber evidence="2 10">2.4.1.182</ecNumber>
    </recommendedName>
</protein>
<evidence type="ECO:0000256" key="7">
    <source>
        <dbReference type="ARBA" id="ARBA00022679"/>
    </source>
</evidence>
<dbReference type="RefSeq" id="WP_112748260.1">
    <property type="nucleotide sequence ID" value="NZ_QMFY01000009.1"/>
</dbReference>
<dbReference type="Proteomes" id="UP000251889">
    <property type="component" value="Unassembled WGS sequence"/>
</dbReference>
<dbReference type="EMBL" id="QMFY01000009">
    <property type="protein sequence ID" value="RAV99914.1"/>
    <property type="molecule type" value="Genomic_DNA"/>
</dbReference>
<evidence type="ECO:0000256" key="4">
    <source>
        <dbReference type="ARBA" id="ARBA00022516"/>
    </source>
</evidence>
<dbReference type="PANTHER" id="PTHR30372">
    <property type="entry name" value="LIPID-A-DISACCHARIDE SYNTHASE"/>
    <property type="match status" value="1"/>
</dbReference>
<evidence type="ECO:0000313" key="11">
    <source>
        <dbReference type="EMBL" id="RAV99914.1"/>
    </source>
</evidence>
<evidence type="ECO:0000256" key="1">
    <source>
        <dbReference type="ARBA" id="ARBA00002056"/>
    </source>
</evidence>
<dbReference type="Pfam" id="PF02684">
    <property type="entry name" value="LpxB"/>
    <property type="match status" value="1"/>
</dbReference>
<dbReference type="GO" id="GO:0008915">
    <property type="term" value="F:lipid-A-disaccharide synthase activity"/>
    <property type="evidence" value="ECO:0007669"/>
    <property type="project" value="UniProtKB-UniRule"/>
</dbReference>
<evidence type="ECO:0000256" key="6">
    <source>
        <dbReference type="ARBA" id="ARBA00022676"/>
    </source>
</evidence>
<dbReference type="GO" id="GO:0016020">
    <property type="term" value="C:membrane"/>
    <property type="evidence" value="ECO:0007669"/>
    <property type="project" value="GOC"/>
</dbReference>
<sequence length="374" mass="42932">MRYYIIAGERSGDLHGGNLVKSIKQRDLNAEFRGFGGEYMEAAGVQLAVHYKEMAIMGLFELLTNMNKIAKFIKRCKVDIDQYNPDVIILIDYGGFNLQIAKHGKRTGKLVYFYIPPKYWAWYSKRAKWLKPHVDRLFVILPFEKDFFKRYDWEAHYVGNPVLDAVKAHRSNDDFLAKHNFTDPGKLIALLPGSRKQELQTIIPLMAQVVKYFPQYHFGLAAVNNLDRSMYEAVSQYSNVTFVLEDTYNLLEHAKAAIVTSGTATLETALFKVPQIVVYKANKISYWLAKKLISVQFISLVNLIAGKEVVKEMIQHEANVESVSLELEKMMTNAAYRERMVDEYEEIIRILDTGSASENAATLMLDFLKQDLKK</sequence>
<evidence type="ECO:0000256" key="8">
    <source>
        <dbReference type="ARBA" id="ARBA00023098"/>
    </source>
</evidence>
<evidence type="ECO:0000256" key="5">
    <source>
        <dbReference type="ARBA" id="ARBA00022556"/>
    </source>
</evidence>
<organism evidence="11 12">
    <name type="scientific">Pseudochryseolinea flava</name>
    <dbReference type="NCBI Taxonomy" id="2059302"/>
    <lineage>
        <taxon>Bacteria</taxon>
        <taxon>Pseudomonadati</taxon>
        <taxon>Bacteroidota</taxon>
        <taxon>Cytophagia</taxon>
        <taxon>Cytophagales</taxon>
        <taxon>Fulvivirgaceae</taxon>
        <taxon>Pseudochryseolinea</taxon>
    </lineage>
</organism>
<evidence type="ECO:0000256" key="3">
    <source>
        <dbReference type="ARBA" id="ARBA00020902"/>
    </source>
</evidence>
<evidence type="ECO:0000256" key="2">
    <source>
        <dbReference type="ARBA" id="ARBA00012687"/>
    </source>
</evidence>
<comment type="caution">
    <text evidence="11">The sequence shown here is derived from an EMBL/GenBank/DDBJ whole genome shotgun (WGS) entry which is preliminary data.</text>
</comment>
<dbReference type="OrthoDB" id="9801642at2"/>
<keyword evidence="5" id="KW-0441">Lipid A biosynthesis</keyword>
<name>A0A364XZV8_9BACT</name>
<proteinExistence type="predicted"/>
<dbReference type="EC" id="2.4.1.182" evidence="2 10"/>
<evidence type="ECO:0000256" key="10">
    <source>
        <dbReference type="NCBIfam" id="TIGR00215"/>
    </source>
</evidence>
<evidence type="ECO:0000256" key="9">
    <source>
        <dbReference type="ARBA" id="ARBA00048975"/>
    </source>
</evidence>
<keyword evidence="6 11" id="KW-0328">Glycosyltransferase</keyword>